<dbReference type="PROSITE" id="PS51471">
    <property type="entry name" value="FE2OG_OXY"/>
    <property type="match status" value="1"/>
</dbReference>
<proteinExistence type="predicted"/>
<comment type="cofactor">
    <cofactor evidence="5">
        <name>Fe(2+)</name>
        <dbReference type="ChEBI" id="CHEBI:29033"/>
    </cofactor>
    <text evidence="5">Binds 1 Fe(2+) ion per subunit.</text>
</comment>
<dbReference type="GO" id="GO:0046872">
    <property type="term" value="F:metal ion binding"/>
    <property type="evidence" value="ECO:0007669"/>
    <property type="project" value="UniProtKB-KW"/>
</dbReference>
<dbReference type="Pfam" id="PF13532">
    <property type="entry name" value="2OG-FeII_Oxy_2"/>
    <property type="match status" value="1"/>
</dbReference>
<feature type="non-terminal residue" evidence="8">
    <location>
        <position position="1"/>
    </location>
</feature>
<dbReference type="InterPro" id="IPR027450">
    <property type="entry name" value="AlkB-like"/>
</dbReference>
<evidence type="ECO:0000313" key="8">
    <source>
        <dbReference type="EMBL" id="KAG2228131.1"/>
    </source>
</evidence>
<dbReference type="PANTHER" id="PTHR16557">
    <property type="entry name" value="ALKYLATED DNA REPAIR PROTEIN ALKB-RELATED"/>
    <property type="match status" value="1"/>
</dbReference>
<feature type="region of interest" description="Disordered" evidence="6">
    <location>
        <begin position="167"/>
        <end position="193"/>
    </location>
</feature>
<keyword evidence="9" id="KW-1185">Reference proteome</keyword>
<sequence>MENIMPPTSRRQQKILERQKQEATNRKQKTSSYVNQAPFRYAERNFKSRVPPPDYSKVVDLHHYDSKDPRIVKISLPNKLVSPFFREQDYSAYLLNDIPGLIIIQNPFTDKAQRHFIRECLKVYSQAPNTSNLDTHYTIPTEGLWNFYEQENRGDLGHDYCVPRKQVNNSTKNGYDSSSSESDEKPDPLPVETVPLLPPSQLIYKMRWVTLGYQYHWPTKTYHFDRRYDVPQEVDGLTRAVVTAIEGVGHNGWKNTYRGSDYRTEAGVVNYYQYRDTLMGHVDRSELNMQAPLVSISYGNDCIYLIGGTTRETEPVPLRLHSGDIIIMTEPCRRCFHGVPLIIENTLPSYLSPDKNHGEDDWELYGRYMSTSRINLNLRQVYPLNADQEKEEN</sequence>
<dbReference type="InterPro" id="IPR037151">
    <property type="entry name" value="AlkB-like_sf"/>
</dbReference>
<dbReference type="PANTHER" id="PTHR16557:SF2">
    <property type="entry name" value="NUCLEIC ACID DIOXYGENASE ALKBH1"/>
    <property type="match status" value="1"/>
</dbReference>
<feature type="binding site" evidence="5">
    <location>
        <position position="281"/>
    </location>
    <ligand>
        <name>Fe cation</name>
        <dbReference type="ChEBI" id="CHEBI:24875"/>
        <note>catalytic</note>
    </ligand>
</feature>
<feature type="binding site" evidence="5">
    <location>
        <position position="337"/>
    </location>
    <ligand>
        <name>Fe cation</name>
        <dbReference type="ChEBI" id="CHEBI:24875"/>
        <note>catalytic</note>
    </ligand>
</feature>
<dbReference type="AlphaFoldDB" id="A0A8H7SFF0"/>
<evidence type="ECO:0000259" key="7">
    <source>
        <dbReference type="PROSITE" id="PS51471"/>
    </source>
</evidence>
<reference evidence="8 9" key="1">
    <citation type="submission" date="2020-12" db="EMBL/GenBank/DDBJ databases">
        <title>Metabolic potential, ecology and presence of endohyphal bacteria is reflected in genomic diversity of Mucoromycotina.</title>
        <authorList>
            <person name="Muszewska A."/>
            <person name="Okrasinska A."/>
            <person name="Steczkiewicz K."/>
            <person name="Drgas O."/>
            <person name="Orlowska M."/>
            <person name="Perlinska-Lenart U."/>
            <person name="Aleksandrzak-Piekarczyk T."/>
            <person name="Szatraj K."/>
            <person name="Zielenkiewicz U."/>
            <person name="Pilsyk S."/>
            <person name="Malc E."/>
            <person name="Mieczkowski P."/>
            <person name="Kruszewska J.S."/>
            <person name="Biernat P."/>
            <person name="Pawlowska J."/>
        </authorList>
    </citation>
    <scope>NUCLEOTIDE SEQUENCE [LARGE SCALE GENOMIC DNA]</scope>
    <source>
        <strain evidence="8 9">CBS 142.35</strain>
    </source>
</reference>
<keyword evidence="4 5" id="KW-0408">Iron</keyword>
<evidence type="ECO:0000256" key="1">
    <source>
        <dbReference type="ARBA" id="ARBA00022723"/>
    </source>
</evidence>
<dbReference type="SUPFAM" id="SSF51197">
    <property type="entry name" value="Clavaminate synthase-like"/>
    <property type="match status" value="1"/>
</dbReference>
<feature type="compositionally biased region" description="Basic and acidic residues" evidence="6">
    <location>
        <begin position="14"/>
        <end position="25"/>
    </location>
</feature>
<evidence type="ECO:0000256" key="4">
    <source>
        <dbReference type="ARBA" id="ARBA00023004"/>
    </source>
</evidence>
<feature type="region of interest" description="Disordered" evidence="6">
    <location>
        <begin position="1"/>
        <end position="34"/>
    </location>
</feature>
<dbReference type="GO" id="GO:0005737">
    <property type="term" value="C:cytoplasm"/>
    <property type="evidence" value="ECO:0007669"/>
    <property type="project" value="TreeGrafter"/>
</dbReference>
<evidence type="ECO:0000256" key="3">
    <source>
        <dbReference type="ARBA" id="ARBA00023002"/>
    </source>
</evidence>
<dbReference type="InterPro" id="IPR005123">
    <property type="entry name" value="Oxoglu/Fe-dep_dioxygenase_dom"/>
</dbReference>
<evidence type="ECO:0000256" key="2">
    <source>
        <dbReference type="ARBA" id="ARBA00022964"/>
    </source>
</evidence>
<protein>
    <recommendedName>
        <fullName evidence="7">Fe2OG dioxygenase domain-containing protein</fullName>
    </recommendedName>
</protein>
<keyword evidence="3" id="KW-0560">Oxidoreductase</keyword>
<evidence type="ECO:0000256" key="6">
    <source>
        <dbReference type="SAM" id="MobiDB-lite"/>
    </source>
</evidence>
<accession>A0A8H7SFF0</accession>
<dbReference type="GO" id="GO:0051213">
    <property type="term" value="F:dioxygenase activity"/>
    <property type="evidence" value="ECO:0007669"/>
    <property type="project" value="UniProtKB-KW"/>
</dbReference>
<keyword evidence="2" id="KW-0223">Dioxygenase</keyword>
<dbReference type="GO" id="GO:0005634">
    <property type="term" value="C:nucleus"/>
    <property type="evidence" value="ECO:0007669"/>
    <property type="project" value="TreeGrafter"/>
</dbReference>
<gene>
    <name evidence="8" type="ORF">INT45_009177</name>
</gene>
<evidence type="ECO:0000256" key="5">
    <source>
        <dbReference type="PIRSR" id="PIRSR604574-2"/>
    </source>
</evidence>
<organism evidence="8 9">
    <name type="scientific">Circinella minor</name>
    <dbReference type="NCBI Taxonomy" id="1195481"/>
    <lineage>
        <taxon>Eukaryota</taxon>
        <taxon>Fungi</taxon>
        <taxon>Fungi incertae sedis</taxon>
        <taxon>Mucoromycota</taxon>
        <taxon>Mucoromycotina</taxon>
        <taxon>Mucoromycetes</taxon>
        <taxon>Mucorales</taxon>
        <taxon>Lichtheimiaceae</taxon>
        <taxon>Circinella</taxon>
    </lineage>
</organism>
<dbReference type="InterPro" id="IPR004574">
    <property type="entry name" value="Alkb"/>
</dbReference>
<dbReference type="EMBL" id="JAEPRB010000002">
    <property type="protein sequence ID" value="KAG2228131.1"/>
    <property type="molecule type" value="Genomic_DNA"/>
</dbReference>
<dbReference type="Gene3D" id="2.60.120.590">
    <property type="entry name" value="Alpha-ketoglutarate-dependent dioxygenase AlkB-like"/>
    <property type="match status" value="1"/>
</dbReference>
<feature type="binding site" evidence="5">
    <location>
        <position position="283"/>
    </location>
    <ligand>
        <name>Fe cation</name>
        <dbReference type="ChEBI" id="CHEBI:24875"/>
        <note>catalytic</note>
    </ligand>
</feature>
<dbReference type="OrthoDB" id="6614653at2759"/>
<keyword evidence="1 5" id="KW-0479">Metal-binding</keyword>
<evidence type="ECO:0000313" key="9">
    <source>
        <dbReference type="Proteomes" id="UP000646827"/>
    </source>
</evidence>
<dbReference type="Proteomes" id="UP000646827">
    <property type="component" value="Unassembled WGS sequence"/>
</dbReference>
<comment type="caution">
    <text evidence="8">The sequence shown here is derived from an EMBL/GenBank/DDBJ whole genome shotgun (WGS) entry which is preliminary data.</text>
</comment>
<feature type="domain" description="Fe2OG dioxygenase" evidence="7">
    <location>
        <begin position="262"/>
        <end position="382"/>
    </location>
</feature>
<name>A0A8H7SFF0_9FUNG</name>